<dbReference type="InterPro" id="IPR015813">
    <property type="entry name" value="Pyrv/PenolPyrv_kinase-like_dom"/>
</dbReference>
<evidence type="ECO:0000256" key="3">
    <source>
        <dbReference type="ARBA" id="ARBA00012618"/>
    </source>
</evidence>
<dbReference type="KEGG" id="cmet:K6K41_21670"/>
<dbReference type="GO" id="GO:0015940">
    <property type="term" value="P:pantothenate biosynthetic process"/>
    <property type="evidence" value="ECO:0007669"/>
    <property type="project" value="UniProtKB-KW"/>
</dbReference>
<comment type="subunit">
    <text evidence="2">Homodecamer; pentamer of dimers.</text>
</comment>
<accession>A0A9E6UH29</accession>
<reference evidence="6" key="1">
    <citation type="submission" date="2021-08" db="EMBL/GenBank/DDBJ databases">
        <authorList>
            <person name="Zhang H."/>
            <person name="Xu M."/>
            <person name="Yu Z."/>
            <person name="Yang L."/>
            <person name="Cai Y."/>
        </authorList>
    </citation>
    <scope>NUCLEOTIDE SEQUENCE</scope>
    <source>
        <strain evidence="6">CHL1</strain>
    </source>
</reference>
<evidence type="ECO:0000256" key="1">
    <source>
        <dbReference type="ARBA" id="ARBA00008676"/>
    </source>
</evidence>
<dbReference type="Proteomes" id="UP000825701">
    <property type="component" value="Chromosome"/>
</dbReference>
<dbReference type="SUPFAM" id="SSF51621">
    <property type="entry name" value="Phosphoenolpyruvate/pyruvate domain"/>
    <property type="match status" value="1"/>
</dbReference>
<dbReference type="InterPro" id="IPR003700">
    <property type="entry name" value="Pantoate_hydroxy_MeTrfase"/>
</dbReference>
<keyword evidence="7" id="KW-1185">Reference proteome</keyword>
<evidence type="ECO:0000256" key="2">
    <source>
        <dbReference type="ARBA" id="ARBA00011424"/>
    </source>
</evidence>
<name>A0A9E6UH29_9HYPH</name>
<dbReference type="InterPro" id="IPR040442">
    <property type="entry name" value="Pyrv_kinase-like_dom_sf"/>
</dbReference>
<keyword evidence="5 6" id="KW-0808">Transferase</keyword>
<gene>
    <name evidence="6" type="ORF">K6K41_21670</name>
</gene>
<evidence type="ECO:0000256" key="4">
    <source>
        <dbReference type="ARBA" id="ARBA00022655"/>
    </source>
</evidence>
<evidence type="ECO:0000256" key="5">
    <source>
        <dbReference type="ARBA" id="ARBA00022679"/>
    </source>
</evidence>
<dbReference type="RefSeq" id="WP_261402416.1">
    <property type="nucleotide sequence ID" value="NZ_CP081869.1"/>
</dbReference>
<dbReference type="EC" id="2.1.2.11" evidence="3"/>
<protein>
    <recommendedName>
        <fullName evidence="3">3-methyl-2-oxobutanoate hydroxymethyltransferase</fullName>
        <ecNumber evidence="3">2.1.2.11</ecNumber>
    </recommendedName>
</protein>
<evidence type="ECO:0000313" key="7">
    <source>
        <dbReference type="Proteomes" id="UP000825701"/>
    </source>
</evidence>
<dbReference type="Gene3D" id="3.20.20.60">
    <property type="entry name" value="Phosphoenolpyruvate-binding domains"/>
    <property type="match status" value="1"/>
</dbReference>
<sequence length="118" mass="12639">MSAEPVRRKVTLNALRRKKAAGERITSIGSTTPMAAIADRVGFDLLVVGNAGPMSLLAHPDPTTVTFEEQLFLTRAVRAAWRASVSWSGTCRSAATTLRRLKLSKAPCASCARAGPTW</sequence>
<organism evidence="6 7">
    <name type="scientific">Chenggangzhangella methanolivorans</name>
    <dbReference type="NCBI Taxonomy" id="1437009"/>
    <lineage>
        <taxon>Bacteria</taxon>
        <taxon>Pseudomonadati</taxon>
        <taxon>Pseudomonadota</taxon>
        <taxon>Alphaproteobacteria</taxon>
        <taxon>Hyphomicrobiales</taxon>
        <taxon>Methylopilaceae</taxon>
        <taxon>Chenggangzhangella</taxon>
    </lineage>
</organism>
<dbReference type="AlphaFoldDB" id="A0A9E6UH29"/>
<evidence type="ECO:0000313" key="6">
    <source>
        <dbReference type="EMBL" id="QZN99357.1"/>
    </source>
</evidence>
<dbReference type="EMBL" id="CP081869">
    <property type="protein sequence ID" value="QZN99357.1"/>
    <property type="molecule type" value="Genomic_DNA"/>
</dbReference>
<proteinExistence type="inferred from homology"/>
<comment type="similarity">
    <text evidence="1">Belongs to the PanB family.</text>
</comment>
<keyword evidence="4" id="KW-0566">Pantothenate biosynthesis</keyword>
<dbReference type="GO" id="GO:0003864">
    <property type="term" value="F:3-methyl-2-oxobutanoate hydroxymethyltransferase activity"/>
    <property type="evidence" value="ECO:0007669"/>
    <property type="project" value="UniProtKB-EC"/>
</dbReference>
<dbReference type="Pfam" id="PF02548">
    <property type="entry name" value="Pantoate_transf"/>
    <property type="match status" value="1"/>
</dbReference>